<dbReference type="Gene3D" id="2.40.37.10">
    <property type="entry name" value="Lyase, Ornithine Decarboxylase, Chain A, domain 1"/>
    <property type="match status" value="1"/>
</dbReference>
<organism evidence="10 11">
    <name type="scientific">Kitasatospora cineracea</name>
    <dbReference type="NCBI Taxonomy" id="88074"/>
    <lineage>
        <taxon>Bacteria</taxon>
        <taxon>Bacillati</taxon>
        <taxon>Actinomycetota</taxon>
        <taxon>Actinomycetes</taxon>
        <taxon>Kitasatosporales</taxon>
        <taxon>Streptomycetaceae</taxon>
        <taxon>Kitasatospora</taxon>
    </lineage>
</organism>
<dbReference type="InterPro" id="IPR029066">
    <property type="entry name" value="PLP-binding_barrel"/>
</dbReference>
<evidence type="ECO:0000256" key="3">
    <source>
        <dbReference type="ARBA" id="ARBA00022898"/>
    </source>
</evidence>
<dbReference type="PROSITE" id="PS00878">
    <property type="entry name" value="ODR_DC_2_1"/>
    <property type="match status" value="1"/>
</dbReference>
<dbReference type="Proteomes" id="UP000267408">
    <property type="component" value="Unassembled WGS sequence"/>
</dbReference>
<dbReference type="RefSeq" id="WP_123553396.1">
    <property type="nucleotide sequence ID" value="NZ_RJVJ01000001.1"/>
</dbReference>
<name>A0A3N4RQL7_9ACTN</name>
<dbReference type="Gene3D" id="3.20.20.10">
    <property type="entry name" value="Alanine racemase"/>
    <property type="match status" value="1"/>
</dbReference>
<dbReference type="PRINTS" id="PR01179">
    <property type="entry name" value="ODADCRBXLASE"/>
</dbReference>
<dbReference type="EMBL" id="RJVJ01000001">
    <property type="protein sequence ID" value="ROR42676.1"/>
    <property type="molecule type" value="Genomic_DNA"/>
</dbReference>
<dbReference type="EMBL" id="RKQG01000001">
    <property type="protein sequence ID" value="RPE33171.1"/>
    <property type="molecule type" value="Genomic_DNA"/>
</dbReference>
<evidence type="ECO:0000256" key="2">
    <source>
        <dbReference type="ARBA" id="ARBA00022793"/>
    </source>
</evidence>
<dbReference type="InterPro" id="IPR022643">
    <property type="entry name" value="De-COase2_C"/>
</dbReference>
<keyword evidence="11" id="KW-1185">Reference proteome</keyword>
<dbReference type="InterPro" id="IPR000183">
    <property type="entry name" value="Orn/DAP/Arg_de-COase"/>
</dbReference>
<evidence type="ECO:0000256" key="6">
    <source>
        <dbReference type="RuleBase" id="RU003737"/>
    </source>
</evidence>
<feature type="domain" description="Orn/DAP/Arg decarboxylase 2 N-terminal" evidence="8">
    <location>
        <begin position="54"/>
        <end position="299"/>
    </location>
</feature>
<accession>A0A3N4RQL7</accession>
<dbReference type="InterPro" id="IPR022644">
    <property type="entry name" value="De-COase2_N"/>
</dbReference>
<keyword evidence="2" id="KW-0210">Decarboxylase</keyword>
<evidence type="ECO:0000256" key="1">
    <source>
        <dbReference type="ARBA" id="ARBA00001933"/>
    </source>
</evidence>
<dbReference type="PANTHER" id="PTHR43727">
    <property type="entry name" value="DIAMINOPIMELATE DECARBOXYLASE"/>
    <property type="match status" value="1"/>
</dbReference>
<feature type="modified residue" description="N6-(pyridoxal phosphate)lysine" evidence="5">
    <location>
        <position position="74"/>
    </location>
</feature>
<comment type="cofactor">
    <cofactor evidence="1 5">
        <name>pyridoxal 5'-phosphate</name>
        <dbReference type="ChEBI" id="CHEBI:597326"/>
    </cofactor>
</comment>
<dbReference type="OrthoDB" id="9802241at2"/>
<accession>A0A8G1UEV1</accession>
<dbReference type="GO" id="GO:0009089">
    <property type="term" value="P:lysine biosynthetic process via diaminopimelate"/>
    <property type="evidence" value="ECO:0007669"/>
    <property type="project" value="TreeGrafter"/>
</dbReference>
<evidence type="ECO:0000313" key="10">
    <source>
        <dbReference type="EMBL" id="RPE33171.1"/>
    </source>
</evidence>
<evidence type="ECO:0000313" key="9">
    <source>
        <dbReference type="EMBL" id="ROR42676.1"/>
    </source>
</evidence>
<evidence type="ECO:0000256" key="4">
    <source>
        <dbReference type="ARBA" id="ARBA00023239"/>
    </source>
</evidence>
<sequence length="444" mass="47204">MPENRPPSEHLPSPLIGAERRELLLREAVRQGLLDPEETPLAAFLDLDAVTGTVAALHAAFPAALDVRHAFAAKANPLGPVLRRLRALGMGCEVASPGEFAQALAAGFPPELIVLDSPAKTRRELALALDLGVTVNIDNWQELARIDALLAGRRSAARIGVRINPQVGGGSIAAMSTATATSKFGIPLADAGNATRLIEAFRARPWLTELHCHVGSQGVDLDLMATGVAATAAFAERINRELGRRQVTGLDIGGGLPVNFADDRIAPGWDAYVDRLRTHAPVLFDGRYRLTTEFGRSVLAKSGFIASYIEYTKEAGGRPIAIGHAGAQVATRTVFMPDSWPLRISAHHPSGRTKHGTPVPQDVAGPCCFAGDLIARARPLPRLDPGDLICLLDCGAYYPSNHFSYNSLPEPPVHGATTTPTGTVHFTPLRPAQPLEALLTPTPA</sequence>
<dbReference type="InterPro" id="IPR022653">
    <property type="entry name" value="De-COase2_pyr-phos_BS"/>
</dbReference>
<dbReference type="FunFam" id="3.20.20.10:FF:000008">
    <property type="entry name" value="Ornithine decarboxylase"/>
    <property type="match status" value="1"/>
</dbReference>
<comment type="caution">
    <text evidence="10">The sequence shown here is derived from an EMBL/GenBank/DDBJ whole genome shotgun (WGS) entry which is preliminary data.</text>
</comment>
<evidence type="ECO:0000256" key="5">
    <source>
        <dbReference type="PIRSR" id="PIRSR600183-50"/>
    </source>
</evidence>
<dbReference type="Pfam" id="PF00278">
    <property type="entry name" value="Orn_DAP_Arg_deC"/>
    <property type="match status" value="1"/>
</dbReference>
<dbReference type="PANTHER" id="PTHR43727:SF3">
    <property type="entry name" value="GROUP IV DECARBOXYLASE"/>
    <property type="match status" value="1"/>
</dbReference>
<dbReference type="Pfam" id="PF02784">
    <property type="entry name" value="Orn_Arg_deC_N"/>
    <property type="match status" value="1"/>
</dbReference>
<protein>
    <submittedName>
        <fullName evidence="10">Diaminopimelate decarboxylase</fullName>
    </submittedName>
</protein>
<dbReference type="InterPro" id="IPR009006">
    <property type="entry name" value="Ala_racemase/Decarboxylase_C"/>
</dbReference>
<keyword evidence="3 5" id="KW-0663">Pyridoxal phosphate</keyword>
<keyword evidence="4" id="KW-0456">Lyase</keyword>
<dbReference type="InterPro" id="IPR022657">
    <property type="entry name" value="De-COase2_CS"/>
</dbReference>
<feature type="active site" description="Proton donor" evidence="5">
    <location>
        <position position="368"/>
    </location>
</feature>
<evidence type="ECO:0000313" key="12">
    <source>
        <dbReference type="Proteomes" id="UP000267408"/>
    </source>
</evidence>
<reference evidence="11 12" key="1">
    <citation type="submission" date="2018-11" db="EMBL/GenBank/DDBJ databases">
        <title>Sequencing the genomes of 1000 actinobacteria strains.</title>
        <authorList>
            <person name="Klenk H.-P."/>
        </authorList>
    </citation>
    <scope>NUCLEOTIDE SEQUENCE [LARGE SCALE GENOMIC DNA]</scope>
    <source>
        <strain evidence="9 12">DSM 44780</strain>
        <strain evidence="10 11">DSM 44781</strain>
    </source>
</reference>
<dbReference type="Proteomes" id="UP000266906">
    <property type="component" value="Unassembled WGS sequence"/>
</dbReference>
<proteinExistence type="inferred from homology"/>
<gene>
    <name evidence="10" type="ORF">EDD38_1450</name>
    <name evidence="9" type="ORF">EDD39_0801</name>
</gene>
<evidence type="ECO:0000259" key="8">
    <source>
        <dbReference type="Pfam" id="PF02784"/>
    </source>
</evidence>
<evidence type="ECO:0000259" key="7">
    <source>
        <dbReference type="Pfam" id="PF00278"/>
    </source>
</evidence>
<dbReference type="AlphaFoldDB" id="A0A3N4RQL7"/>
<comment type="similarity">
    <text evidence="6">Belongs to the Orn/Lys/Arg decarboxylase class-II family.</text>
</comment>
<evidence type="ECO:0000313" key="11">
    <source>
        <dbReference type="Proteomes" id="UP000266906"/>
    </source>
</evidence>
<dbReference type="PROSITE" id="PS00879">
    <property type="entry name" value="ODR_DC_2_2"/>
    <property type="match status" value="1"/>
</dbReference>
<dbReference type="GO" id="GO:0008836">
    <property type="term" value="F:diaminopimelate decarboxylase activity"/>
    <property type="evidence" value="ECO:0007669"/>
    <property type="project" value="TreeGrafter"/>
</dbReference>
<dbReference type="SUPFAM" id="SSF51419">
    <property type="entry name" value="PLP-binding barrel"/>
    <property type="match status" value="1"/>
</dbReference>
<feature type="domain" description="Orn/DAP/Arg decarboxylase 2 C-terminal" evidence="7">
    <location>
        <begin position="301"/>
        <end position="395"/>
    </location>
</feature>
<dbReference type="SUPFAM" id="SSF50621">
    <property type="entry name" value="Alanine racemase C-terminal domain-like"/>
    <property type="match status" value="1"/>
</dbReference>